<feature type="non-terminal residue" evidence="2">
    <location>
        <position position="1"/>
    </location>
</feature>
<gene>
    <name evidence="2" type="ORF">VCHENC02_4652B</name>
</gene>
<evidence type="ECO:0000313" key="3">
    <source>
        <dbReference type="Proteomes" id="UP000008367"/>
    </source>
</evidence>
<dbReference type="Proteomes" id="UP000008367">
    <property type="component" value="Unassembled WGS sequence"/>
</dbReference>
<dbReference type="AlphaFoldDB" id="A0A454CT19"/>
<name>A0A454CT19_VIBHA</name>
<sequence length="21" mass="2309">TKQTKQKSQSSSTGFSFTDSE</sequence>
<feature type="compositionally biased region" description="Low complexity" evidence="1">
    <location>
        <begin position="1"/>
        <end position="13"/>
    </location>
</feature>
<comment type="caution">
    <text evidence="2">The sequence shown here is derived from an EMBL/GenBank/DDBJ whole genome shotgun (WGS) entry which is preliminary data.</text>
</comment>
<reference evidence="2 3" key="1">
    <citation type="submission" date="2012-10" db="EMBL/GenBank/DDBJ databases">
        <title>Genome sequence of Vibrio Cholerae HENC-02.</title>
        <authorList>
            <person name="Eppinger M."/>
            <person name="Hasan N.A."/>
            <person name="Sengamalay N."/>
            <person name="Hine E."/>
            <person name="Su Q."/>
            <person name="Daugherty S.C."/>
            <person name="Young S."/>
            <person name="Sadzewicz L."/>
            <person name="Tallon L."/>
            <person name="Cebula T.A."/>
            <person name="Ravel J."/>
            <person name="Colwell R.R."/>
        </authorList>
    </citation>
    <scope>NUCLEOTIDE SEQUENCE [LARGE SCALE GENOMIC DNA]</scope>
    <source>
        <strain evidence="2 3">HENC-02</strain>
    </source>
</reference>
<evidence type="ECO:0000313" key="2">
    <source>
        <dbReference type="EMBL" id="EKM29542.1"/>
    </source>
</evidence>
<feature type="region of interest" description="Disordered" evidence="1">
    <location>
        <begin position="1"/>
        <end position="21"/>
    </location>
</feature>
<evidence type="ECO:0000256" key="1">
    <source>
        <dbReference type="SAM" id="MobiDB-lite"/>
    </source>
</evidence>
<protein>
    <submittedName>
        <fullName evidence="2">Putative lipoprotein</fullName>
    </submittedName>
</protein>
<organism evidence="2 3">
    <name type="scientific">Vibrio harveyi</name>
    <name type="common">Beneckea harveyi</name>
    <dbReference type="NCBI Taxonomy" id="669"/>
    <lineage>
        <taxon>Bacteria</taxon>
        <taxon>Pseudomonadati</taxon>
        <taxon>Pseudomonadota</taxon>
        <taxon>Gammaproteobacteria</taxon>
        <taxon>Vibrionales</taxon>
        <taxon>Vibrionaceae</taxon>
        <taxon>Vibrio</taxon>
    </lineage>
</organism>
<accession>A0A454CT19</accession>
<proteinExistence type="predicted"/>
<dbReference type="EMBL" id="AJSR01002044">
    <property type="protein sequence ID" value="EKM29542.1"/>
    <property type="molecule type" value="Genomic_DNA"/>
</dbReference>
<keyword evidence="2" id="KW-0449">Lipoprotein</keyword>